<gene>
    <name evidence="1" type="ORF">Drose_05560</name>
</gene>
<dbReference type="Proteomes" id="UP001058271">
    <property type="component" value="Chromosome"/>
</dbReference>
<sequence>MADVHRTHALKALDEIGRSEPGARLLATRAVRSATGCDLQTALAAVDWAMARPPAASLPLRSVIATDFAVFLKSGVTSEPSMPWVGTTDVMYVNLYDDAEVDDLIRSGRATILRVGGGAS</sequence>
<dbReference type="EMBL" id="CP073721">
    <property type="protein sequence ID" value="UWZ37736.1"/>
    <property type="molecule type" value="Genomic_DNA"/>
</dbReference>
<name>A0ABY5Z6T2_9ACTN</name>
<protein>
    <submittedName>
        <fullName evidence="1">Uncharacterized protein</fullName>
    </submittedName>
</protein>
<evidence type="ECO:0000313" key="1">
    <source>
        <dbReference type="EMBL" id="UWZ37736.1"/>
    </source>
</evidence>
<dbReference type="RefSeq" id="WP_260727099.1">
    <property type="nucleotide sequence ID" value="NZ_BAAABS010000033.1"/>
</dbReference>
<reference evidence="1" key="1">
    <citation type="submission" date="2021-04" db="EMBL/GenBank/DDBJ databases">
        <title>Biosynthetic gene clusters of Dactylosporangioum roseum.</title>
        <authorList>
            <person name="Hartkoorn R.C."/>
            <person name="Beaudoing E."/>
            <person name="Hot D."/>
            <person name="Moureu S."/>
        </authorList>
    </citation>
    <scope>NUCLEOTIDE SEQUENCE</scope>
    <source>
        <strain evidence="1">NRRL B-16295</strain>
    </source>
</reference>
<keyword evidence="2" id="KW-1185">Reference proteome</keyword>
<accession>A0ABY5Z6T2</accession>
<evidence type="ECO:0000313" key="2">
    <source>
        <dbReference type="Proteomes" id="UP001058271"/>
    </source>
</evidence>
<proteinExistence type="predicted"/>
<organism evidence="1 2">
    <name type="scientific">Dactylosporangium roseum</name>
    <dbReference type="NCBI Taxonomy" id="47989"/>
    <lineage>
        <taxon>Bacteria</taxon>
        <taxon>Bacillati</taxon>
        <taxon>Actinomycetota</taxon>
        <taxon>Actinomycetes</taxon>
        <taxon>Micromonosporales</taxon>
        <taxon>Micromonosporaceae</taxon>
        <taxon>Dactylosporangium</taxon>
    </lineage>
</organism>